<keyword evidence="3" id="KW-1185">Reference proteome</keyword>
<dbReference type="PANTHER" id="PTHR28110">
    <property type="entry name" value="TRANSMEMBRANE PROTEIN"/>
    <property type="match status" value="1"/>
</dbReference>
<accession>A0AA38XDB6</accession>
<gene>
    <name evidence="2" type="ORF">H2200_004506</name>
</gene>
<sequence>MPTPPTHLIIVCCHAIYIGGEGKSSNEANWLIEPFQSGETETYVKHVEAGVKALAEDYENAILCFSGGPTKPEKTKRSEGEGYLKVALENNLFGREPSPPTLRSRIFVDRYATDSYQNILLSLIQFPLFTQELDHRLRSNTTAIANSTASAPRSGSSKSSVPTGTKSSSPVFPTKLTIISHSFKRARFLELHLSAIKYPLERVTYIGIDPPFDTARMSEIEEGDRLRGYGAWKKDLYGASELLRSKREKRGWNEAAVGREIVGRYMDGEAKEGIERLLAWGSCSERYPGRMPWELDRVVS</sequence>
<dbReference type="EMBL" id="JAPDRK010000006">
    <property type="protein sequence ID" value="KAJ9611322.1"/>
    <property type="molecule type" value="Genomic_DNA"/>
</dbReference>
<reference evidence="2" key="1">
    <citation type="submission" date="2022-10" db="EMBL/GenBank/DDBJ databases">
        <title>Culturing micro-colonial fungi from biological soil crusts in the Mojave desert and describing Neophaeococcomyces mojavensis, and introducing the new genera and species Taxawa tesnikishii.</title>
        <authorList>
            <person name="Kurbessoian T."/>
            <person name="Stajich J.E."/>
        </authorList>
    </citation>
    <scope>NUCLEOTIDE SEQUENCE</scope>
    <source>
        <strain evidence="2">TK_41</strain>
    </source>
</reference>
<dbReference type="Proteomes" id="UP001172673">
    <property type="component" value="Unassembled WGS sequence"/>
</dbReference>
<dbReference type="GO" id="GO:0005737">
    <property type="term" value="C:cytoplasm"/>
    <property type="evidence" value="ECO:0007669"/>
    <property type="project" value="TreeGrafter"/>
</dbReference>
<feature type="region of interest" description="Disordered" evidence="1">
    <location>
        <begin position="144"/>
        <end position="169"/>
    </location>
</feature>
<dbReference type="AlphaFoldDB" id="A0AA38XDB6"/>
<organism evidence="2 3">
    <name type="scientific">Cladophialophora chaetospira</name>
    <dbReference type="NCBI Taxonomy" id="386627"/>
    <lineage>
        <taxon>Eukaryota</taxon>
        <taxon>Fungi</taxon>
        <taxon>Dikarya</taxon>
        <taxon>Ascomycota</taxon>
        <taxon>Pezizomycotina</taxon>
        <taxon>Eurotiomycetes</taxon>
        <taxon>Chaetothyriomycetidae</taxon>
        <taxon>Chaetothyriales</taxon>
        <taxon>Herpotrichiellaceae</taxon>
        <taxon>Cladophialophora</taxon>
    </lineage>
</organism>
<proteinExistence type="predicted"/>
<evidence type="ECO:0000256" key="1">
    <source>
        <dbReference type="SAM" id="MobiDB-lite"/>
    </source>
</evidence>
<comment type="caution">
    <text evidence="2">The sequence shown here is derived from an EMBL/GenBank/DDBJ whole genome shotgun (WGS) entry which is preliminary data.</text>
</comment>
<name>A0AA38XDB6_9EURO</name>
<dbReference type="PANTHER" id="PTHR28110:SF1">
    <property type="entry name" value="TRANSMEMBRANE PROTEIN"/>
    <property type="match status" value="1"/>
</dbReference>
<protein>
    <recommendedName>
        <fullName evidence="4">DUF218 domain-containing protein</fullName>
    </recommendedName>
</protein>
<evidence type="ECO:0000313" key="3">
    <source>
        <dbReference type="Proteomes" id="UP001172673"/>
    </source>
</evidence>
<evidence type="ECO:0000313" key="2">
    <source>
        <dbReference type="EMBL" id="KAJ9611322.1"/>
    </source>
</evidence>
<dbReference type="InterPro" id="IPR055323">
    <property type="entry name" value="C57A10.07/YOR238W"/>
</dbReference>
<evidence type="ECO:0008006" key="4">
    <source>
        <dbReference type="Google" id="ProtNLM"/>
    </source>
</evidence>